<dbReference type="InterPro" id="IPR011493">
    <property type="entry name" value="GLUG"/>
</dbReference>
<dbReference type="EMBL" id="QYYA01000004">
    <property type="protein sequence ID" value="RJG16685.1"/>
    <property type="molecule type" value="Genomic_DNA"/>
</dbReference>
<dbReference type="AlphaFoldDB" id="A0A418XVC0"/>
<proteinExistence type="predicted"/>
<evidence type="ECO:0000313" key="3">
    <source>
        <dbReference type="Proteomes" id="UP000283734"/>
    </source>
</evidence>
<gene>
    <name evidence="2" type="ORF">D4A39_12715</name>
</gene>
<sequence>MEQLGEVALQLENGDVTINSRGDALVLDLGVTAASVYTLTLSSAGDIHIDQPLNVGALVLKYGQGTADGAGADYRVTAPVTLPAGNTLVTHQGSEDLVGTTWLVITELGDESGSGQTLQGMANDLTAHYALGTDIDASGTTGWNDYGIAVFAGFQPVGSETTPFSGALEGLGHRISDLYISRADESDVGLFGYADSQSRIRHLEVTGTVHGYDRVGGLVGTSHGALLRVSSAADVSGHSTVGGLAGYTYGTVSLSSATGEVTATGSSIGGLAGQNRAGDSVISESWASGAVNGNWVVGGLVGTNYGQIRHAWASGEVVANNATAGGLVGQNWAGAEIEASWASGGVGVSSADAIGGLLGFNHATGTVRTSYWATDSNTGIPGVGSSDAPADSVVATGLTLSELISDEVVTVLNGESASPVWANVRSQTSPYLPANPGPLRVKYDLAKVYEPVTTLQELQAIASPANYALLNDLDARATAYWNMGDHDGDAGTEETFMGFESLPNLSSRFEGLGNVVSGLTINRPSQSSIGLWKNLSPSSSVVRLGLEHVSVSGGVNVGGVVGNGGYSSIRECYVTGTVSGTNSVGGLAGNLHASSFYNNYVAAQVVGEDRVGGLVGNLSGFTVETSYSNSQLASGPDTLLGGLVGNLADTLYPMAGLWNLDASSLELNAVGSDPTILIPGKTQAELKQLATYTDPNGDGDDSDSWDISAIANDDGSSVWLIDDGNATPILRWQYAR</sequence>
<accession>A0A418XVC0</accession>
<organism evidence="2 3">
    <name type="scientific">Alcanivorax profundi</name>
    <dbReference type="NCBI Taxonomy" id="2338368"/>
    <lineage>
        <taxon>Bacteria</taxon>
        <taxon>Pseudomonadati</taxon>
        <taxon>Pseudomonadota</taxon>
        <taxon>Gammaproteobacteria</taxon>
        <taxon>Oceanospirillales</taxon>
        <taxon>Alcanivoracaceae</taxon>
        <taxon>Alcanivorax</taxon>
    </lineage>
</organism>
<reference evidence="2 3" key="1">
    <citation type="submission" date="2018-09" db="EMBL/GenBank/DDBJ databases">
        <title>Alcanivorax profundi sp. nov., isolated from 1000 m-depth seawater of the Mariana Trench.</title>
        <authorList>
            <person name="Liu J."/>
        </authorList>
    </citation>
    <scope>NUCLEOTIDE SEQUENCE [LARGE SCALE GENOMIC DNA]</scope>
    <source>
        <strain evidence="2 3">MTEO17</strain>
    </source>
</reference>
<feature type="domain" description="GLUG" evidence="1">
    <location>
        <begin position="553"/>
        <end position="579"/>
    </location>
</feature>
<dbReference type="OrthoDB" id="218680at2"/>
<keyword evidence="3" id="KW-1185">Reference proteome</keyword>
<dbReference type="Pfam" id="PF07581">
    <property type="entry name" value="Glug"/>
    <property type="match status" value="1"/>
</dbReference>
<evidence type="ECO:0000313" key="2">
    <source>
        <dbReference type="EMBL" id="RJG16685.1"/>
    </source>
</evidence>
<dbReference type="RefSeq" id="WP_119918261.1">
    <property type="nucleotide sequence ID" value="NZ_QYYA01000004.1"/>
</dbReference>
<protein>
    <recommendedName>
        <fullName evidence="1">GLUG domain-containing protein</fullName>
    </recommendedName>
</protein>
<evidence type="ECO:0000259" key="1">
    <source>
        <dbReference type="Pfam" id="PF07581"/>
    </source>
</evidence>
<comment type="caution">
    <text evidence="2">The sequence shown here is derived from an EMBL/GenBank/DDBJ whole genome shotgun (WGS) entry which is preliminary data.</text>
</comment>
<dbReference type="Proteomes" id="UP000283734">
    <property type="component" value="Unassembled WGS sequence"/>
</dbReference>
<name>A0A418XVC0_9GAMM</name>
<dbReference type="Gene3D" id="2.160.20.110">
    <property type="match status" value="2"/>
</dbReference>